<dbReference type="PANTHER" id="PTHR14485">
    <property type="entry name" value="TETRATRICOPEPTIDE REPEAT PROTEIN 23"/>
    <property type="match status" value="1"/>
</dbReference>
<dbReference type="PROSITE" id="PS50005">
    <property type="entry name" value="TPR"/>
    <property type="match status" value="1"/>
</dbReference>
<protein>
    <recommendedName>
        <fullName evidence="4">Tetratricopeptide repeat protein 23</fullName>
    </recommendedName>
</protein>
<accession>A0AAV2TXY1</accession>
<evidence type="ECO:0008006" key="4">
    <source>
        <dbReference type="Google" id="ProtNLM"/>
    </source>
</evidence>
<dbReference type="InterPro" id="IPR011990">
    <property type="entry name" value="TPR-like_helical_dom_sf"/>
</dbReference>
<dbReference type="Pfam" id="PF13424">
    <property type="entry name" value="TPR_12"/>
    <property type="match status" value="1"/>
</dbReference>
<sequence length="499" mass="56241">MQRLEDIDLSIKSRLKALENETVASLKYGLTDVAHRKIIESVVLSRILYGEREWRHAQYITFLASSYLLFKGPSYAAQAEQHAEQAKQILLSYATCLHGMVQYETQDDQVQRKAKALLLVIFLTYYLLAQTKYILKKFRDALHFATKAECTLDELKLSDTTSEDKQDFCFNQSKSSKLRSSDSSEYDLLDMDDFDHGSILLTPGGGFFPSLSQMSVRMLMLLGRIMLSLGKYSAATDYFEKALSIVNEFEEEDSAQKIAIYNAMAQVEQNKNPADFGEAAEILEKSYKITKKKLKLEDTLDIRLEVARAGNLLCSACLAADTPSYTKKAEEFATEAFYLITESNGEQRVEAAKDNTTQEELISVSKHVYDVEANRDAYLNADSRLVDCACQLRSILIKIYLGSDRHQEAVKLLKQNLRSQQITHGLYSADAVNTQKLLLSTSLAMGEYKDSIKQAKECLSLEEFTFGTKSKQACKTREILETLQEVLSPGPPALHPKAK</sequence>
<organism evidence="2 3">
    <name type="scientific">Calicophoron daubneyi</name>
    <name type="common">Rumen fluke</name>
    <name type="synonym">Paramphistomum daubneyi</name>
    <dbReference type="NCBI Taxonomy" id="300641"/>
    <lineage>
        <taxon>Eukaryota</taxon>
        <taxon>Metazoa</taxon>
        <taxon>Spiralia</taxon>
        <taxon>Lophotrochozoa</taxon>
        <taxon>Platyhelminthes</taxon>
        <taxon>Trematoda</taxon>
        <taxon>Digenea</taxon>
        <taxon>Plagiorchiida</taxon>
        <taxon>Pronocephalata</taxon>
        <taxon>Paramphistomoidea</taxon>
        <taxon>Paramphistomidae</taxon>
        <taxon>Calicophoron</taxon>
    </lineage>
</organism>
<dbReference type="Gene3D" id="1.25.40.10">
    <property type="entry name" value="Tetratricopeptide repeat domain"/>
    <property type="match status" value="1"/>
</dbReference>
<feature type="repeat" description="TPR" evidence="1">
    <location>
        <begin position="216"/>
        <end position="249"/>
    </location>
</feature>
<evidence type="ECO:0000313" key="3">
    <source>
        <dbReference type="Proteomes" id="UP001497525"/>
    </source>
</evidence>
<comment type="caution">
    <text evidence="2">The sequence shown here is derived from an EMBL/GenBank/DDBJ whole genome shotgun (WGS) entry which is preliminary data.</text>
</comment>
<evidence type="ECO:0000313" key="2">
    <source>
        <dbReference type="EMBL" id="CAL5141200.1"/>
    </source>
</evidence>
<dbReference type="InterPro" id="IPR042621">
    <property type="entry name" value="TTC23/TTC23L"/>
</dbReference>
<name>A0AAV2TXY1_CALDB</name>
<reference evidence="2" key="1">
    <citation type="submission" date="2024-06" db="EMBL/GenBank/DDBJ databases">
        <authorList>
            <person name="Liu X."/>
            <person name="Lenzi L."/>
            <person name="Haldenby T S."/>
            <person name="Uol C."/>
        </authorList>
    </citation>
    <scope>NUCLEOTIDE SEQUENCE</scope>
</reference>
<dbReference type="EMBL" id="CAXLJL010000822">
    <property type="protein sequence ID" value="CAL5141200.1"/>
    <property type="molecule type" value="Genomic_DNA"/>
</dbReference>
<dbReference type="PANTHER" id="PTHR14485:SF2">
    <property type="entry name" value="FUNGAL STAND N-TERMINAL GOODBYE DOMAIN-CONTAINING PROTEIN"/>
    <property type="match status" value="1"/>
</dbReference>
<dbReference type="AlphaFoldDB" id="A0AAV2TXY1"/>
<evidence type="ECO:0000256" key="1">
    <source>
        <dbReference type="PROSITE-ProRule" id="PRU00339"/>
    </source>
</evidence>
<proteinExistence type="predicted"/>
<gene>
    <name evidence="2" type="ORF">CDAUBV1_LOCUS16461</name>
</gene>
<dbReference type="InterPro" id="IPR019734">
    <property type="entry name" value="TPR_rpt"/>
</dbReference>
<dbReference type="Proteomes" id="UP001497525">
    <property type="component" value="Unassembled WGS sequence"/>
</dbReference>
<dbReference type="SUPFAM" id="SSF48452">
    <property type="entry name" value="TPR-like"/>
    <property type="match status" value="1"/>
</dbReference>
<keyword evidence="1" id="KW-0802">TPR repeat</keyword>